<gene>
    <name evidence="2" type="primary">oprP</name>
    <name evidence="2" type="ORF">Enr10x_16340</name>
</gene>
<dbReference type="EMBL" id="CP037421">
    <property type="protein sequence ID" value="QDT26333.1"/>
    <property type="molecule type" value="Genomic_DNA"/>
</dbReference>
<keyword evidence="3" id="KW-1185">Reference proteome</keyword>
<dbReference type="Proteomes" id="UP000315647">
    <property type="component" value="Chromosome"/>
</dbReference>
<dbReference type="SUPFAM" id="SSF56935">
    <property type="entry name" value="Porins"/>
    <property type="match status" value="1"/>
</dbReference>
<evidence type="ECO:0000313" key="2">
    <source>
        <dbReference type="EMBL" id="QDT26333.1"/>
    </source>
</evidence>
<dbReference type="Pfam" id="PF07396">
    <property type="entry name" value="Porin_O_P"/>
    <property type="match status" value="1"/>
</dbReference>
<evidence type="ECO:0000256" key="1">
    <source>
        <dbReference type="SAM" id="MobiDB-lite"/>
    </source>
</evidence>
<feature type="compositionally biased region" description="Polar residues" evidence="1">
    <location>
        <begin position="1"/>
        <end position="20"/>
    </location>
</feature>
<evidence type="ECO:0000313" key="3">
    <source>
        <dbReference type="Proteomes" id="UP000315647"/>
    </source>
</evidence>
<accession>A0A517Q3Z1</accession>
<name>A0A517Q3Z1_9PLAN</name>
<sequence>MNRNCKSGSKNPAKTLQYPNRRQPFDALRKLTFRIMAIAGLLTIHLPVSQADHPPAPAAANADLSSQLQSLQQQIDQLKAQQIITVQNIDQPQAEPMTQTPDEYDSDLPPYLFGDNAACPEFPTVRLTGFFQADSVWFGQDSKSIQAVGDVQNGADFRRARLAATGDAWENVGYMLEMDFAFPGRPSFMDVWMEVRDVLGGNNVRIGQYRQPIGMDALTSVKELTFLERALPFAFLPFRQIGAMYFGNTADEQSTYALSGFRYPTGPYGGNIGDSGGYGLATRLTHLLVDNGDGNGLVHVGFDYSYANPANNVIQYRNQPEVFVTEAGASNVPAGVPSTVPPFVNTGPISAQDYHLFDAELAYAIGSFYAQSEVLYSIVRQRNGEVDTFSGAYAHFGYFLTGESRSYNRKGGVFGRVKPLDPFNRDGGCGAWEVAGRWSYIDLNDKSIQGGRMTDLTFGINWYLNQFTKFQFNYIHSFLHSSPAVYGPVVNNSNADIFAVRAQVDF</sequence>
<reference evidence="2 3" key="1">
    <citation type="submission" date="2019-03" db="EMBL/GenBank/DDBJ databases">
        <title>Deep-cultivation of Planctomycetes and their phenomic and genomic characterization uncovers novel biology.</title>
        <authorList>
            <person name="Wiegand S."/>
            <person name="Jogler M."/>
            <person name="Boedeker C."/>
            <person name="Pinto D."/>
            <person name="Vollmers J."/>
            <person name="Rivas-Marin E."/>
            <person name="Kohn T."/>
            <person name="Peeters S.H."/>
            <person name="Heuer A."/>
            <person name="Rast P."/>
            <person name="Oberbeckmann S."/>
            <person name="Bunk B."/>
            <person name="Jeske O."/>
            <person name="Meyerdierks A."/>
            <person name="Storesund J.E."/>
            <person name="Kallscheuer N."/>
            <person name="Luecker S."/>
            <person name="Lage O.M."/>
            <person name="Pohl T."/>
            <person name="Merkel B.J."/>
            <person name="Hornburger P."/>
            <person name="Mueller R.-W."/>
            <person name="Bruemmer F."/>
            <person name="Labrenz M."/>
            <person name="Spormann A.M."/>
            <person name="Op den Camp H."/>
            <person name="Overmann J."/>
            <person name="Amann R."/>
            <person name="Jetten M.S.M."/>
            <person name="Mascher T."/>
            <person name="Medema M.H."/>
            <person name="Devos D.P."/>
            <person name="Kaster A.-K."/>
            <person name="Ovreas L."/>
            <person name="Rohde M."/>
            <person name="Galperin M.Y."/>
            <person name="Jogler C."/>
        </authorList>
    </citation>
    <scope>NUCLEOTIDE SEQUENCE [LARGE SCALE GENOMIC DNA]</scope>
    <source>
        <strain evidence="2 3">Enr10</strain>
    </source>
</reference>
<dbReference type="AlphaFoldDB" id="A0A517Q3Z1"/>
<protein>
    <submittedName>
        <fullName evidence="2">Porin P</fullName>
    </submittedName>
</protein>
<organism evidence="2 3">
    <name type="scientific">Gimesia panareensis</name>
    <dbReference type="NCBI Taxonomy" id="2527978"/>
    <lineage>
        <taxon>Bacteria</taxon>
        <taxon>Pseudomonadati</taxon>
        <taxon>Planctomycetota</taxon>
        <taxon>Planctomycetia</taxon>
        <taxon>Planctomycetales</taxon>
        <taxon>Planctomycetaceae</taxon>
        <taxon>Gimesia</taxon>
    </lineage>
</organism>
<dbReference type="InterPro" id="IPR023614">
    <property type="entry name" value="Porin_dom_sf"/>
</dbReference>
<dbReference type="InterPro" id="IPR010870">
    <property type="entry name" value="Porin_O/P"/>
</dbReference>
<feature type="region of interest" description="Disordered" evidence="1">
    <location>
        <begin position="1"/>
        <end position="21"/>
    </location>
</feature>
<dbReference type="Gene3D" id="2.40.160.10">
    <property type="entry name" value="Porin"/>
    <property type="match status" value="1"/>
</dbReference>
<proteinExistence type="predicted"/>